<gene>
    <name evidence="1" type="ORF">g.2792</name>
</gene>
<evidence type="ECO:0000313" key="1">
    <source>
        <dbReference type="EMBL" id="MBY72224.1"/>
    </source>
</evidence>
<reference evidence="1" key="1">
    <citation type="submission" date="2018-04" db="EMBL/GenBank/DDBJ databases">
        <title>Transcriptome assembly of Sipha flava.</title>
        <authorList>
            <person name="Scully E.D."/>
            <person name="Geib S.M."/>
            <person name="Palmer N.A."/>
            <person name="Koch K."/>
            <person name="Bradshaw J."/>
            <person name="Heng-Moss T."/>
            <person name="Sarath G."/>
        </authorList>
    </citation>
    <scope>NUCLEOTIDE SEQUENCE</scope>
</reference>
<accession>A0A2S2Q3C5</accession>
<proteinExistence type="predicted"/>
<organism evidence="1">
    <name type="scientific">Sipha flava</name>
    <name type="common">yellow sugarcane aphid</name>
    <dbReference type="NCBI Taxonomy" id="143950"/>
    <lineage>
        <taxon>Eukaryota</taxon>
        <taxon>Metazoa</taxon>
        <taxon>Ecdysozoa</taxon>
        <taxon>Arthropoda</taxon>
        <taxon>Hexapoda</taxon>
        <taxon>Insecta</taxon>
        <taxon>Pterygota</taxon>
        <taxon>Neoptera</taxon>
        <taxon>Paraneoptera</taxon>
        <taxon>Hemiptera</taxon>
        <taxon>Sternorrhyncha</taxon>
        <taxon>Aphidomorpha</taxon>
        <taxon>Aphidoidea</taxon>
        <taxon>Aphididae</taxon>
        <taxon>Sipha</taxon>
    </lineage>
</organism>
<sequence>MDVSCTRPLTWTSRRDLHRRKVQAVAHHRGVTLNFCGATLWAKLLPIKFNRYNRSTREAQRKRVARELQSNQRKKHCSKNQDKRVPFISICLSDGDGTFWEWLDTWPRRFPILDEITSRGYPKVGCDEHKFQLPKNITKFY</sequence>
<dbReference type="AlphaFoldDB" id="A0A2S2Q3C5"/>
<name>A0A2S2Q3C5_9HEMI</name>
<dbReference type="EMBL" id="GGMS01003021">
    <property type="protein sequence ID" value="MBY72224.1"/>
    <property type="molecule type" value="Transcribed_RNA"/>
</dbReference>
<protein>
    <submittedName>
        <fullName evidence="1">Uncharacterized protein</fullName>
    </submittedName>
</protein>